<comment type="caution">
    <text evidence="1">The sequence shown here is derived from an EMBL/GenBank/DDBJ whole genome shotgun (WGS) entry which is preliminary data.</text>
</comment>
<name>A0A7W8DWA2_9HYPH</name>
<dbReference type="RefSeq" id="WP_184145098.1">
    <property type="nucleotide sequence ID" value="NZ_JACHIK010000011.1"/>
</dbReference>
<dbReference type="EMBL" id="JACHIK010000011">
    <property type="protein sequence ID" value="MBB5043731.1"/>
    <property type="molecule type" value="Genomic_DNA"/>
</dbReference>
<dbReference type="AlphaFoldDB" id="A0A7W8DWA2"/>
<accession>A0A7W8DWA2</accession>
<evidence type="ECO:0000313" key="1">
    <source>
        <dbReference type="EMBL" id="MBB5043731.1"/>
    </source>
</evidence>
<evidence type="ECO:0000313" key="2">
    <source>
        <dbReference type="Proteomes" id="UP000535406"/>
    </source>
</evidence>
<reference evidence="1 2" key="1">
    <citation type="submission" date="2020-08" db="EMBL/GenBank/DDBJ databases">
        <title>Genomic Encyclopedia of Type Strains, Phase IV (KMG-IV): sequencing the most valuable type-strain genomes for metagenomic binning, comparative biology and taxonomic classification.</title>
        <authorList>
            <person name="Goeker M."/>
        </authorList>
    </citation>
    <scope>NUCLEOTIDE SEQUENCE [LARGE SCALE GENOMIC DNA]</scope>
    <source>
        <strain evidence="1 2">DSM 21319</strain>
    </source>
</reference>
<gene>
    <name evidence="1" type="ORF">HNQ66_003142</name>
</gene>
<sequence length="111" mass="11496">MEHIAAIMLLVGCSKGGLSCGELAAPQVAYETMEDCVGVLPLAIGSAGDGARIVHGRCAAIDPAWTEEDVEISWRMTKESGLVVDVRLVAPPSGDVIVATAQPVKGEARLP</sequence>
<protein>
    <submittedName>
        <fullName evidence="1">Uncharacterized protein</fullName>
    </submittedName>
</protein>
<organism evidence="1 2">
    <name type="scientific">Shinella fusca</name>
    <dbReference type="NCBI Taxonomy" id="544480"/>
    <lineage>
        <taxon>Bacteria</taxon>
        <taxon>Pseudomonadati</taxon>
        <taxon>Pseudomonadota</taxon>
        <taxon>Alphaproteobacteria</taxon>
        <taxon>Hyphomicrobiales</taxon>
        <taxon>Rhizobiaceae</taxon>
        <taxon>Shinella</taxon>
    </lineage>
</organism>
<dbReference type="Proteomes" id="UP000535406">
    <property type="component" value="Unassembled WGS sequence"/>
</dbReference>
<proteinExistence type="predicted"/>
<keyword evidence="2" id="KW-1185">Reference proteome</keyword>